<dbReference type="SMART" id="SM00448">
    <property type="entry name" value="REC"/>
    <property type="match status" value="1"/>
</dbReference>
<organism evidence="5 6">
    <name type="scientific">Halovenus rubra</name>
    <dbReference type="NCBI Taxonomy" id="869890"/>
    <lineage>
        <taxon>Archaea</taxon>
        <taxon>Methanobacteriati</taxon>
        <taxon>Methanobacteriota</taxon>
        <taxon>Stenosarchaea group</taxon>
        <taxon>Halobacteria</taxon>
        <taxon>Halobacteriales</taxon>
        <taxon>Haloarculaceae</taxon>
        <taxon>Halovenus</taxon>
    </lineage>
</organism>
<dbReference type="InterPro" id="IPR001789">
    <property type="entry name" value="Sig_transdc_resp-reg_receiver"/>
</dbReference>
<feature type="modified residue" description="4-aspartylphosphate" evidence="3">
    <location>
        <position position="53"/>
    </location>
</feature>
<dbReference type="InterPro" id="IPR011006">
    <property type="entry name" value="CheY-like_superfamily"/>
</dbReference>
<name>A0ABD5X2Q5_9EURY</name>
<sequence length="192" mass="21858">MSSNTRVLIVEDQEDVAQVYANILETEYEVLTAHSGEKAVELIDDTADILLLDRRLPGMSGDEVLEEINKNELGCKVVMVTAVEPDVEIVEMDFDEYLVKPVREEKITEVVEKMLARKEHDVQLQEMFALAEKLATLEAKLDIEQLNNSEEYQELRNEFATLQESVAIPESDSDPYLDATREKIRALLATRE</sequence>
<evidence type="ECO:0000256" key="2">
    <source>
        <dbReference type="ARBA" id="ARBA00023012"/>
    </source>
</evidence>
<dbReference type="PANTHER" id="PTHR44591:SF14">
    <property type="entry name" value="PROTEIN PILG"/>
    <property type="match status" value="1"/>
</dbReference>
<evidence type="ECO:0000313" key="6">
    <source>
        <dbReference type="Proteomes" id="UP001596414"/>
    </source>
</evidence>
<protein>
    <submittedName>
        <fullName evidence="5">Response regulator</fullName>
    </submittedName>
</protein>
<dbReference type="PANTHER" id="PTHR44591">
    <property type="entry name" value="STRESS RESPONSE REGULATOR PROTEIN 1"/>
    <property type="match status" value="1"/>
</dbReference>
<dbReference type="Gene3D" id="3.40.50.2300">
    <property type="match status" value="1"/>
</dbReference>
<dbReference type="GO" id="GO:0000160">
    <property type="term" value="P:phosphorelay signal transduction system"/>
    <property type="evidence" value="ECO:0007669"/>
    <property type="project" value="UniProtKB-KW"/>
</dbReference>
<dbReference type="PROSITE" id="PS50110">
    <property type="entry name" value="RESPONSE_REGULATORY"/>
    <property type="match status" value="1"/>
</dbReference>
<reference evidence="5 6" key="1">
    <citation type="journal article" date="2014" name="Int. J. Syst. Evol. Microbiol.">
        <title>Complete genome sequence of Corynebacterium casei LMG S-19264T (=DSM 44701T), isolated from a smear-ripened cheese.</title>
        <authorList>
            <consortium name="US DOE Joint Genome Institute (JGI-PGF)"/>
            <person name="Walter F."/>
            <person name="Albersmeier A."/>
            <person name="Kalinowski J."/>
            <person name="Ruckert C."/>
        </authorList>
    </citation>
    <scope>NUCLEOTIDE SEQUENCE [LARGE SCALE GENOMIC DNA]</scope>
    <source>
        <strain evidence="5 6">CGMCC 4.7215</strain>
    </source>
</reference>
<evidence type="ECO:0000259" key="4">
    <source>
        <dbReference type="PROSITE" id="PS50110"/>
    </source>
</evidence>
<feature type="domain" description="Response regulatory" evidence="4">
    <location>
        <begin position="6"/>
        <end position="115"/>
    </location>
</feature>
<evidence type="ECO:0000256" key="1">
    <source>
        <dbReference type="ARBA" id="ARBA00022553"/>
    </source>
</evidence>
<gene>
    <name evidence="5" type="ORF">ACFQJ7_05360</name>
</gene>
<dbReference type="RefSeq" id="WP_267636463.1">
    <property type="nucleotide sequence ID" value="NZ_JAODIY010000004.1"/>
</dbReference>
<comment type="caution">
    <text evidence="5">The sequence shown here is derived from an EMBL/GenBank/DDBJ whole genome shotgun (WGS) entry which is preliminary data.</text>
</comment>
<evidence type="ECO:0000313" key="5">
    <source>
        <dbReference type="EMBL" id="MFC7125468.1"/>
    </source>
</evidence>
<proteinExistence type="predicted"/>
<dbReference type="InterPro" id="IPR013971">
    <property type="entry name" value="HalX_domain"/>
</dbReference>
<keyword evidence="2" id="KW-0902">Two-component regulatory system</keyword>
<dbReference type="Pfam" id="PF08663">
    <property type="entry name" value="HalX"/>
    <property type="match status" value="1"/>
</dbReference>
<accession>A0ABD5X2Q5</accession>
<dbReference type="Pfam" id="PF00072">
    <property type="entry name" value="Response_reg"/>
    <property type="match status" value="1"/>
</dbReference>
<keyword evidence="1 3" id="KW-0597">Phosphoprotein</keyword>
<dbReference type="CDD" id="cd00156">
    <property type="entry name" value="REC"/>
    <property type="match status" value="1"/>
</dbReference>
<dbReference type="Proteomes" id="UP001596414">
    <property type="component" value="Unassembled WGS sequence"/>
</dbReference>
<evidence type="ECO:0000256" key="3">
    <source>
        <dbReference type="PROSITE-ProRule" id="PRU00169"/>
    </source>
</evidence>
<dbReference type="EMBL" id="JBHSZQ010000004">
    <property type="protein sequence ID" value="MFC7125468.1"/>
    <property type="molecule type" value="Genomic_DNA"/>
</dbReference>
<dbReference type="AlphaFoldDB" id="A0ABD5X2Q5"/>
<dbReference type="InterPro" id="IPR050595">
    <property type="entry name" value="Bact_response_regulator"/>
</dbReference>
<dbReference type="SUPFAM" id="SSF52172">
    <property type="entry name" value="CheY-like"/>
    <property type="match status" value="1"/>
</dbReference>